<feature type="compositionally biased region" description="Low complexity" evidence="3">
    <location>
        <begin position="834"/>
        <end position="864"/>
    </location>
</feature>
<reference evidence="5 6" key="1">
    <citation type="journal article" date="2015" name="Genome Announc.">
        <title>Draft Genome Sequence and Gene Annotation of the Entomopathogenic Fungus Verticillium hemipterigenum.</title>
        <authorList>
            <person name="Horn F."/>
            <person name="Habel A."/>
            <person name="Scharf D.H."/>
            <person name="Dworschak J."/>
            <person name="Brakhage A.A."/>
            <person name="Guthke R."/>
            <person name="Hertweck C."/>
            <person name="Linde J."/>
        </authorList>
    </citation>
    <scope>NUCLEOTIDE SEQUENCE [LARGE SCALE GENOMIC DNA]</scope>
</reference>
<name>A0A0A1T746_9HYPO</name>
<evidence type="ECO:0000256" key="3">
    <source>
        <dbReference type="SAM" id="MobiDB-lite"/>
    </source>
</evidence>
<dbReference type="CDD" id="cd12191">
    <property type="entry name" value="gal11_coact"/>
    <property type="match status" value="1"/>
</dbReference>
<dbReference type="Proteomes" id="UP000039046">
    <property type="component" value="Unassembled WGS sequence"/>
</dbReference>
<evidence type="ECO:0000313" key="5">
    <source>
        <dbReference type="EMBL" id="CEJ81995.1"/>
    </source>
</evidence>
<feature type="compositionally biased region" description="Low complexity" evidence="3">
    <location>
        <begin position="300"/>
        <end position="348"/>
    </location>
</feature>
<feature type="region of interest" description="Disordered" evidence="3">
    <location>
        <begin position="690"/>
        <end position="778"/>
    </location>
</feature>
<dbReference type="InterPro" id="IPR036546">
    <property type="entry name" value="MED15_KIX"/>
</dbReference>
<evidence type="ECO:0000256" key="2">
    <source>
        <dbReference type="ARBA" id="ARBA00023242"/>
    </source>
</evidence>
<feature type="region of interest" description="Disordered" evidence="3">
    <location>
        <begin position="1381"/>
        <end position="1401"/>
    </location>
</feature>
<dbReference type="OrthoDB" id="3918840at2759"/>
<evidence type="ECO:0000259" key="4">
    <source>
        <dbReference type="Pfam" id="PF16987"/>
    </source>
</evidence>
<sequence length="1474" mass="162090">MAGNMQHMGAAGQMMAQQQQQQQMRGNNNRQLQQHVYQFLAQNTPPFNGMAWQASVVISDRMGKIVELITNISLAMNNVDLMQAAEVGCQFERQIFLKAGSREEYNTTMQNKILEFFKKRQNNEPNIQNSLNSNVRAQAQAHAQAQAMMNMQAQMGRGMLPQQGFQQMQPGMPGAQMPAQQQQQFLQQQQQMMMMQGQAGRGAMMQNQPGMMMQTGQPMGQGIPTDMSKLGPADKSKLMEYAAKLMSEATEQQKNNARLQLRQRLRPQQLAELQAQGKDPLLWFYQNQAFQQLRQGRLQQQQQQQQQQPPQSQQQQQQQQQNSNQAQAAMMQHQQSQQSLQQRQAMMGNAQANGPNADFSQFTNMESIKDQQLNGYMAQQAGQMVVPASGGGPRNATPQPGNQNMNQAGQNQTPRPPPQQQQQQQPQGQQGMNMQQQMKMGQNQNQMQMQNQAQMKQMQGQGGQMNNAMAASLGQGMNPAARQNPQMAAGQGVAGQFGNQQLNQAGARPANAAFQAMLATMTPEQRQHLSSMPPDKIAETIRRWQLSRQHAAQQQQQQQQQQQMQVNATQMNQTGMTNGQPNQFQQMGPNMAGGMPQNMQQVGNMANPGGQQPMAGRVSLQGAQVQAMMDAMEIAPPILQQMASQLPPEVKKWRDLKIWLSQSQVPLHVKTQLGQLQQKQFQVVMQRRIAQQGQAPQQPGQPGQQPQQQLPQQQQSQQPQAQQSLGQNQQQQAGQQGPQPGNLVPQQQSQQQPQQQQPQQQPQGQGMGNTGPMGAPQLSPQQMAVMQRIMASAPPQVSQVTPEEMLTLRQRPHLANMPDEQLRPMMIQMKRNAWARSQMQAQAQSQRMRNQAAGQGAALGPQAAFNQIPDGQANNNNVQQQVPQPPTQPSQTPAKTPTPTQAPNRAPQQKNNTPSQDAAKAKQAPKNLKRPSTDDLDDGSNAAAGGAKSMQQPFKELSAEQVAALSPEDRARYEMLLKNQLARHASTAQFDQEVVKRLKMIGNEEQRSFSQDSLARIAMSNEELAETGAKLQKAGFEMKRLGRVLLRWYSIARDDGRARMFFKTRLRLLRQFKDGDAMTILEDTFSMRSGEIDQLRAMLDSMARDLAVDAMNKNAANGQTQALQTGQAPGLDQSGESPTKPAQHKGSKSNEAPPAPTSSQPPVQIGVPSPHGNPNYMNKAKEMQLQIPASRKKQKTAQQTGAATGTPSPKVGNAASPDLKRAEPPKPTFLCKEADCDMPTTGFPTEQALQLHVEEEHTKPRENPLRFLQENLALVLGLEPDGTSKKDKTGAAAMSTSNSKQGQTPGAFVGTPMGTGMKRSASTASKTTTTGKAVALPPRAASADPWAGSVIDRQVLLCNLGYEKGLPSLLNDINLYLSNSPNDTPESSKSSEPTSELSDGVPVELDMNWQNFDTDMMLNLDSAGLNSLNGTGDTLDPSFLLNSTGGAGPDWNSMSVDFSKPFQLDTSLFSMEAL</sequence>
<feature type="region of interest" description="Disordered" evidence="3">
    <location>
        <begin position="833"/>
        <end position="952"/>
    </location>
</feature>
<evidence type="ECO:0000313" key="6">
    <source>
        <dbReference type="Proteomes" id="UP000039046"/>
    </source>
</evidence>
<dbReference type="Pfam" id="PF16987">
    <property type="entry name" value="KIX_2"/>
    <property type="match status" value="1"/>
</dbReference>
<dbReference type="EMBL" id="CDHN01000001">
    <property type="protein sequence ID" value="CEJ81995.1"/>
    <property type="molecule type" value="Genomic_DNA"/>
</dbReference>
<dbReference type="STRING" id="1531966.A0A0A1T746"/>
<feature type="compositionally biased region" description="Low complexity" evidence="3">
    <location>
        <begin position="690"/>
        <end position="764"/>
    </location>
</feature>
<proteinExistence type="predicted"/>
<feature type="compositionally biased region" description="Polar residues" evidence="3">
    <location>
        <begin position="1294"/>
        <end position="1304"/>
    </location>
</feature>
<feature type="region of interest" description="Disordered" evidence="3">
    <location>
        <begin position="1280"/>
        <end position="1333"/>
    </location>
</feature>
<gene>
    <name evidence="5" type="ORF">VHEMI02089</name>
</gene>
<feature type="region of interest" description="Disordered" evidence="3">
    <location>
        <begin position="1"/>
        <end position="28"/>
    </location>
</feature>
<keyword evidence="6" id="KW-1185">Reference proteome</keyword>
<feature type="compositionally biased region" description="Low complexity" evidence="3">
    <location>
        <begin position="889"/>
        <end position="904"/>
    </location>
</feature>
<accession>A0A0A1T746</accession>
<feature type="compositionally biased region" description="Polar residues" evidence="3">
    <location>
        <begin position="350"/>
        <end position="360"/>
    </location>
</feature>
<feature type="compositionally biased region" description="Low complexity" evidence="3">
    <location>
        <begin position="1384"/>
        <end position="1398"/>
    </location>
</feature>
<feature type="compositionally biased region" description="Low complexity" evidence="3">
    <location>
        <begin position="872"/>
        <end position="882"/>
    </location>
</feature>
<feature type="region of interest" description="Disordered" evidence="3">
    <location>
        <begin position="300"/>
        <end position="360"/>
    </location>
</feature>
<dbReference type="InterPro" id="IPR033789">
    <property type="entry name" value="Gal11_coact"/>
</dbReference>
<dbReference type="HOGENOM" id="CLU_003853_0_0_1"/>
<feature type="compositionally biased region" description="Low complexity" evidence="3">
    <location>
        <begin position="1318"/>
        <end position="1333"/>
    </location>
</feature>
<feature type="compositionally biased region" description="Polar residues" evidence="3">
    <location>
        <begin position="906"/>
        <end position="916"/>
    </location>
</feature>
<feature type="domain" description="Mediator complex subunit 15 KIX" evidence="4">
    <location>
        <begin position="51"/>
        <end position="124"/>
    </location>
</feature>
<protein>
    <recommendedName>
        <fullName evidence="4">Mediator complex subunit 15 KIX domain-containing protein</fullName>
    </recommendedName>
</protein>
<comment type="subcellular location">
    <subcellularLocation>
        <location evidence="1">Nucleus</location>
    </subcellularLocation>
</comment>
<feature type="compositionally biased region" description="Low complexity" evidence="3">
    <location>
        <begin position="398"/>
        <end position="412"/>
    </location>
</feature>
<keyword evidence="2" id="KW-0539">Nucleus</keyword>
<feature type="compositionally biased region" description="Low complexity" evidence="3">
    <location>
        <begin position="420"/>
        <end position="450"/>
    </location>
</feature>
<dbReference type="GO" id="GO:0005634">
    <property type="term" value="C:nucleus"/>
    <property type="evidence" value="ECO:0007669"/>
    <property type="project" value="UniProtKB-SubCell"/>
</dbReference>
<organism evidence="5 6">
    <name type="scientific">[Torrubiella] hemipterigena</name>
    <dbReference type="NCBI Taxonomy" id="1531966"/>
    <lineage>
        <taxon>Eukaryota</taxon>
        <taxon>Fungi</taxon>
        <taxon>Dikarya</taxon>
        <taxon>Ascomycota</taxon>
        <taxon>Pezizomycotina</taxon>
        <taxon>Sordariomycetes</taxon>
        <taxon>Hypocreomycetidae</taxon>
        <taxon>Hypocreales</taxon>
        <taxon>Clavicipitaceae</taxon>
        <taxon>Clavicipitaceae incertae sedis</taxon>
        <taxon>'Torrubiella' clade</taxon>
    </lineage>
</organism>
<feature type="region of interest" description="Disordered" evidence="3">
    <location>
        <begin position="385"/>
        <end position="450"/>
    </location>
</feature>
<feature type="region of interest" description="Disordered" evidence="3">
    <location>
        <begin position="1123"/>
        <end position="1233"/>
    </location>
</feature>
<evidence type="ECO:0000256" key="1">
    <source>
        <dbReference type="ARBA" id="ARBA00004123"/>
    </source>
</evidence>
<feature type="compositionally biased region" description="Low complexity" evidence="3">
    <location>
        <begin position="1196"/>
        <end position="1206"/>
    </location>
</feature>